<dbReference type="PDB" id="8ZEC">
    <property type="method" value="X-ray"/>
    <property type="resolution" value="1.65 A"/>
    <property type="chains" value="A/B=1-151"/>
</dbReference>
<protein>
    <submittedName>
        <fullName evidence="1">Crystal structure of aldolase AtoB complex with substrate analogue</fullName>
    </submittedName>
</protein>
<sequence length="151" mass="17103">TDLMALPLRERLIQTADHYFRNMESFDLETGLTGRTADCILKVLPASFGMPDRTNEECMAAHIATRADMTMKNFKAWRVPGSIPIVDEANRKVVFHMEIYAEMGDGVYHNEFIFIMTTNDEGTLLKEVAEYVDTAAEKKFAAERMARTKGS</sequence>
<keyword evidence="1" id="KW-0002">3D-structure</keyword>
<accession>A0AC62AEB8</accession>
<evidence type="ECO:0000313" key="1">
    <source>
        <dbReference type="PDB" id="8ZEC"/>
    </source>
</evidence>
<name>A0AC62AEB8_9EURO</name>
<organism evidence="1">
    <name type="scientific">Aspergillus ochraceus</name>
    <dbReference type="NCBI Taxonomy" id="40380"/>
    <lineage>
        <taxon>Eukaryota</taxon>
        <taxon>Fungi</taxon>
        <taxon>Dikarya</taxon>
        <taxon>Ascomycota</taxon>
        <taxon>Pezizomycotina</taxon>
        <taxon>Eurotiomycetes</taxon>
        <taxon>Eurotiomycetidae</taxon>
        <taxon>Eurotiales</taxon>
        <taxon>Aspergillaceae</taxon>
        <taxon>Aspergillus</taxon>
        <taxon>Aspergillus subgen. Circumdati</taxon>
    </lineage>
</organism>
<reference evidence="1" key="1">
    <citation type="submission" date="2024-05" db="PDB data bank">
        <title>Molecular Basis for the Catalytic Mechanism of the NTF2-like Aldolase in the Biosynthesis of Linear Tetracyclic Meroterpenoids.</title>
        <authorList>
            <person name="Ma K."/>
            <person name="Fan A."/>
            <person name="Lin W."/>
        </authorList>
    </citation>
    <scope>X-RAY CRYSTALLOGRAPHY (1.65 ANGSTROMS)</scope>
</reference>
<proteinExistence type="evidence at protein level"/>